<dbReference type="PROSITE" id="PS50920">
    <property type="entry name" value="SOLCAR"/>
    <property type="match status" value="3"/>
</dbReference>
<dbReference type="InterPro" id="IPR018108">
    <property type="entry name" value="MCP_transmembrane"/>
</dbReference>
<evidence type="ECO:0000256" key="4">
    <source>
        <dbReference type="ARBA" id="ARBA00022692"/>
    </source>
</evidence>
<evidence type="ECO:0000256" key="3">
    <source>
        <dbReference type="ARBA" id="ARBA00022448"/>
    </source>
</evidence>
<keyword evidence="4 8" id="KW-0812">Transmembrane</keyword>
<keyword evidence="11" id="KW-1185">Reference proteome</keyword>
<evidence type="ECO:0000313" key="11">
    <source>
        <dbReference type="Proteomes" id="UP000094236"/>
    </source>
</evidence>
<feature type="non-terminal residue" evidence="10">
    <location>
        <position position="300"/>
    </location>
</feature>
<comment type="similarity">
    <text evidence="2 9">Belongs to the mitochondrial carrier (TC 2.A.29) family.</text>
</comment>
<evidence type="ECO:0000313" key="10">
    <source>
        <dbReference type="EMBL" id="ODV97609.1"/>
    </source>
</evidence>
<dbReference type="OrthoDB" id="446044at2759"/>
<protein>
    <recommendedName>
        <fullName evidence="12">Peroxisomal adenine nucleotide transporter 1</fullName>
    </recommendedName>
</protein>
<reference evidence="11" key="1">
    <citation type="submission" date="2016-05" db="EMBL/GenBank/DDBJ databases">
        <title>Comparative genomics of biotechnologically important yeasts.</title>
        <authorList>
            <consortium name="DOE Joint Genome Institute"/>
            <person name="Riley R."/>
            <person name="Haridas S."/>
            <person name="Wolfe K.H."/>
            <person name="Lopes M.R."/>
            <person name="Hittinger C.T."/>
            <person name="Goker M."/>
            <person name="Salamov A."/>
            <person name="Wisecaver J."/>
            <person name="Long T.M."/>
            <person name="Aerts A.L."/>
            <person name="Barry K."/>
            <person name="Choi C."/>
            <person name="Clum A."/>
            <person name="Coughlan A.Y."/>
            <person name="Deshpande S."/>
            <person name="Douglass A.P."/>
            <person name="Hanson S.J."/>
            <person name="Klenk H.-P."/>
            <person name="Labutti K."/>
            <person name="Lapidus A."/>
            <person name="Lindquist E."/>
            <person name="Lipzen A."/>
            <person name="Meier-Kolthoff J.P."/>
            <person name="Ohm R.A."/>
            <person name="Otillar R.P."/>
            <person name="Pangilinan J."/>
            <person name="Peng Y."/>
            <person name="Rokas A."/>
            <person name="Rosa C.A."/>
            <person name="Scheuner C."/>
            <person name="Sibirny A.A."/>
            <person name="Slot J.C."/>
            <person name="Stielow J.B."/>
            <person name="Sun H."/>
            <person name="Kurtzman C.P."/>
            <person name="Blackwell M."/>
            <person name="Grigoriev I.V."/>
            <person name="Jeffries T.W."/>
        </authorList>
    </citation>
    <scope>NUCLEOTIDE SEQUENCE [LARGE SCALE GENOMIC DNA]</scope>
    <source>
        <strain evidence="11">NRRL Y-2460</strain>
    </source>
</reference>
<gene>
    <name evidence="10" type="ORF">PACTADRAFT_52469</name>
</gene>
<evidence type="ECO:0008006" key="12">
    <source>
        <dbReference type="Google" id="ProtNLM"/>
    </source>
</evidence>
<dbReference type="GO" id="GO:0005778">
    <property type="term" value="C:peroxisomal membrane"/>
    <property type="evidence" value="ECO:0007669"/>
    <property type="project" value="EnsemblFungi"/>
</dbReference>
<keyword evidence="5" id="KW-0677">Repeat</keyword>
<dbReference type="AlphaFoldDB" id="A0A1E4U0U5"/>
<name>A0A1E4U0U5_PACTA</name>
<dbReference type="GO" id="GO:0015867">
    <property type="term" value="P:ATP transport"/>
    <property type="evidence" value="ECO:0007669"/>
    <property type="project" value="EnsemblFungi"/>
</dbReference>
<evidence type="ECO:0000256" key="9">
    <source>
        <dbReference type="RuleBase" id="RU000488"/>
    </source>
</evidence>
<dbReference type="PANTHER" id="PTHR45939:SF1">
    <property type="entry name" value="MITOCHONDRIAL THIAMINE PYROPHOSPHATE CARRIER 1-RELATED"/>
    <property type="match status" value="1"/>
</dbReference>
<keyword evidence="3 9" id="KW-0813">Transport</keyword>
<evidence type="ECO:0000256" key="6">
    <source>
        <dbReference type="ARBA" id="ARBA00022989"/>
    </source>
</evidence>
<organism evidence="10 11">
    <name type="scientific">Pachysolen tannophilus NRRL Y-2460</name>
    <dbReference type="NCBI Taxonomy" id="669874"/>
    <lineage>
        <taxon>Eukaryota</taxon>
        <taxon>Fungi</taxon>
        <taxon>Dikarya</taxon>
        <taxon>Ascomycota</taxon>
        <taxon>Saccharomycotina</taxon>
        <taxon>Pichiomycetes</taxon>
        <taxon>Pachysolenaceae</taxon>
        <taxon>Pachysolen</taxon>
    </lineage>
</organism>
<comment type="subcellular location">
    <subcellularLocation>
        <location evidence="1">Membrane</location>
        <topology evidence="1">Multi-pass membrane protein</topology>
    </subcellularLocation>
</comment>
<feature type="repeat" description="Solcar" evidence="8">
    <location>
        <begin position="122"/>
        <end position="198"/>
    </location>
</feature>
<dbReference type="STRING" id="669874.A0A1E4U0U5"/>
<evidence type="ECO:0000256" key="7">
    <source>
        <dbReference type="ARBA" id="ARBA00023136"/>
    </source>
</evidence>
<dbReference type="GO" id="GO:0007031">
    <property type="term" value="P:peroxisome organization"/>
    <property type="evidence" value="ECO:0007669"/>
    <property type="project" value="EnsemblFungi"/>
</dbReference>
<evidence type="ECO:0000256" key="8">
    <source>
        <dbReference type="PROSITE-ProRule" id="PRU00282"/>
    </source>
</evidence>
<dbReference type="InterPro" id="IPR023395">
    <property type="entry name" value="MCP_dom_sf"/>
</dbReference>
<feature type="repeat" description="Solcar" evidence="8">
    <location>
        <begin position="3"/>
        <end position="101"/>
    </location>
</feature>
<keyword evidence="6" id="KW-1133">Transmembrane helix</keyword>
<sequence length="300" mass="33542">MSLTPAEKAISGALSSVIANTVVYPLDLVKTIIQTQEKHKSKEGNDSAATKEEYDNALDCLIKLYKKKGITGLYSGIEASLMGTAFQNFCYFYWYSVVRNVYNDLIVNRGVINKKKIGPRESKIVNELLLGVIAASISQVFVTPINVISTSQQTNSNELTKEELRDGILSLWNGLKVSLVLSLNPSITYGSYERLKHLLYGSHVEYLKPIQSFTLGLLSKILATLITQPLIVSKATLQSSQYGHKYHSFQDVLVHLYKENGLLGLWRGILPQISKAALVQGLLFMFKDQFDILFIFILKL</sequence>
<dbReference type="EMBL" id="KV454011">
    <property type="protein sequence ID" value="ODV97609.1"/>
    <property type="molecule type" value="Genomic_DNA"/>
</dbReference>
<feature type="repeat" description="Solcar" evidence="8">
    <location>
        <begin position="207"/>
        <end position="293"/>
    </location>
</feature>
<dbReference type="GO" id="GO:0006635">
    <property type="term" value="P:fatty acid beta-oxidation"/>
    <property type="evidence" value="ECO:0007669"/>
    <property type="project" value="EnsemblFungi"/>
</dbReference>
<evidence type="ECO:0000256" key="2">
    <source>
        <dbReference type="ARBA" id="ARBA00006375"/>
    </source>
</evidence>
<accession>A0A1E4U0U5</accession>
<evidence type="ECO:0000256" key="5">
    <source>
        <dbReference type="ARBA" id="ARBA00022737"/>
    </source>
</evidence>
<keyword evidence="7 8" id="KW-0472">Membrane</keyword>
<dbReference type="Proteomes" id="UP000094236">
    <property type="component" value="Unassembled WGS sequence"/>
</dbReference>
<evidence type="ECO:0000256" key="1">
    <source>
        <dbReference type="ARBA" id="ARBA00004141"/>
    </source>
</evidence>
<dbReference type="PANTHER" id="PTHR45939">
    <property type="entry name" value="PEROXISOMAL MEMBRANE PROTEIN PMP34-RELATED"/>
    <property type="match status" value="1"/>
</dbReference>
<dbReference type="InterPro" id="IPR052217">
    <property type="entry name" value="Mito/Peroxisomal_Carrier"/>
</dbReference>
<dbReference type="SUPFAM" id="SSF103506">
    <property type="entry name" value="Mitochondrial carrier"/>
    <property type="match status" value="1"/>
</dbReference>
<dbReference type="GO" id="GO:0015217">
    <property type="term" value="F:ADP transmembrane transporter activity"/>
    <property type="evidence" value="ECO:0007669"/>
    <property type="project" value="TreeGrafter"/>
</dbReference>
<proteinExistence type="inferred from homology"/>
<dbReference type="Gene3D" id="1.50.40.10">
    <property type="entry name" value="Mitochondrial carrier domain"/>
    <property type="match status" value="2"/>
</dbReference>
<dbReference type="Pfam" id="PF00153">
    <property type="entry name" value="Mito_carr"/>
    <property type="match status" value="3"/>
</dbReference>